<proteinExistence type="predicted"/>
<evidence type="ECO:0008006" key="6">
    <source>
        <dbReference type="Google" id="ProtNLM"/>
    </source>
</evidence>
<dbReference type="SUPFAM" id="SSF53448">
    <property type="entry name" value="Nucleotide-diphospho-sugar transferases"/>
    <property type="match status" value="1"/>
</dbReference>
<keyword evidence="1" id="KW-0328">Glycosyltransferase</keyword>
<dbReference type="Proteomes" id="UP000250025">
    <property type="component" value="Chromosome"/>
</dbReference>
<evidence type="ECO:0000256" key="3">
    <source>
        <dbReference type="ARBA" id="ARBA00022723"/>
    </source>
</evidence>
<accession>A0A2Z2H3F0</accession>
<dbReference type="InterPro" id="IPR002495">
    <property type="entry name" value="Glyco_trans_8"/>
</dbReference>
<dbReference type="PANTHER" id="PTHR13778:SF47">
    <property type="entry name" value="LIPOPOLYSACCHARIDE 1,3-GALACTOSYLTRANSFERASE"/>
    <property type="match status" value="1"/>
</dbReference>
<keyword evidence="5" id="KW-1185">Reference proteome</keyword>
<protein>
    <recommendedName>
        <fullName evidence="6">Glycosyl transferase</fullName>
    </recommendedName>
</protein>
<dbReference type="Pfam" id="PF01501">
    <property type="entry name" value="Glyco_transf_8"/>
    <property type="match status" value="1"/>
</dbReference>
<keyword evidence="2" id="KW-0808">Transferase</keyword>
<name>A0A2Z2H3F0_9GAMM</name>
<dbReference type="KEGG" id="kus:B9G99_01500"/>
<reference evidence="4 5" key="1">
    <citation type="journal article" date="2017" name="Int. J. Syst. Evol. Microbiol.">
        <title>Kushneria konosiri sp. nov., isolated from the Korean salt-fermented seafood Daemi-jeot.</title>
        <authorList>
            <person name="Yun J.H."/>
            <person name="Park S.K."/>
            <person name="Lee J.Y."/>
            <person name="Jung M.J."/>
            <person name="Bae J.W."/>
        </authorList>
    </citation>
    <scope>NUCLEOTIDE SEQUENCE [LARGE SCALE GENOMIC DNA]</scope>
    <source>
        <strain evidence="4 5">X49</strain>
    </source>
</reference>
<evidence type="ECO:0000256" key="1">
    <source>
        <dbReference type="ARBA" id="ARBA00022676"/>
    </source>
</evidence>
<organism evidence="4 5">
    <name type="scientific">Kushneria konosiri</name>
    <dbReference type="NCBI Taxonomy" id="698828"/>
    <lineage>
        <taxon>Bacteria</taxon>
        <taxon>Pseudomonadati</taxon>
        <taxon>Pseudomonadota</taxon>
        <taxon>Gammaproteobacteria</taxon>
        <taxon>Oceanospirillales</taxon>
        <taxon>Halomonadaceae</taxon>
        <taxon>Kushneria</taxon>
    </lineage>
</organism>
<dbReference type="EMBL" id="CP021323">
    <property type="protein sequence ID" value="ARS51729.1"/>
    <property type="molecule type" value="Genomic_DNA"/>
</dbReference>
<dbReference type="AlphaFoldDB" id="A0A2Z2H3F0"/>
<evidence type="ECO:0000313" key="4">
    <source>
        <dbReference type="EMBL" id="ARS51729.1"/>
    </source>
</evidence>
<evidence type="ECO:0000313" key="5">
    <source>
        <dbReference type="Proteomes" id="UP000250025"/>
    </source>
</evidence>
<dbReference type="PANTHER" id="PTHR13778">
    <property type="entry name" value="GLYCOSYLTRANSFERASE 8 DOMAIN-CONTAINING PROTEIN"/>
    <property type="match status" value="1"/>
</dbReference>
<dbReference type="CDD" id="cd04194">
    <property type="entry name" value="GT8_A4GalT_like"/>
    <property type="match status" value="1"/>
</dbReference>
<sequence>MVFGLLMMKADQLNVVLASDDNYALWMGVVMFSCLEKNLSKKNMCFYVIDGGISKDNKDKIEKMAGSYQSSVQWITPCGESLQGLPIKRYGIATYYRLLLGQLLPQHVSKVIYLDCDLLIADDLKCLWEHDLSGHVLGAVENLGIASPSLNLERQQYFNAGVLLIDMYQWREKGTDDKLITVMKKAGDKYRYLDQDALNTIFKYSWSRLPLRWNIQPSFWSKIEKSKWNITGYKKEDYFLALEKPGAIHFLAKSKPWNYMVFHPYKEVYKSLFETIFPKQTFYKDVSFKENLKKLTSFGKALKNQRRIRRSKKIFYDPVK</sequence>
<dbReference type="OrthoDB" id="9807549at2"/>
<gene>
    <name evidence="4" type="ORF">B9G99_01500</name>
</gene>
<dbReference type="GO" id="GO:0046872">
    <property type="term" value="F:metal ion binding"/>
    <property type="evidence" value="ECO:0007669"/>
    <property type="project" value="UniProtKB-KW"/>
</dbReference>
<dbReference type="RefSeq" id="WP_086620437.1">
    <property type="nucleotide sequence ID" value="NZ_CP021323.1"/>
</dbReference>
<dbReference type="InterPro" id="IPR050748">
    <property type="entry name" value="Glycosyltrans_8_dom-fam"/>
</dbReference>
<evidence type="ECO:0000256" key="2">
    <source>
        <dbReference type="ARBA" id="ARBA00022679"/>
    </source>
</evidence>
<dbReference type="Gene3D" id="3.90.550.10">
    <property type="entry name" value="Spore Coat Polysaccharide Biosynthesis Protein SpsA, Chain A"/>
    <property type="match status" value="1"/>
</dbReference>
<keyword evidence="3" id="KW-0479">Metal-binding</keyword>
<dbReference type="InterPro" id="IPR029044">
    <property type="entry name" value="Nucleotide-diphossugar_trans"/>
</dbReference>
<dbReference type="GO" id="GO:0016757">
    <property type="term" value="F:glycosyltransferase activity"/>
    <property type="evidence" value="ECO:0007669"/>
    <property type="project" value="UniProtKB-KW"/>
</dbReference>